<dbReference type="EMBL" id="JABRWO010000002">
    <property type="protein sequence ID" value="MBA2113833.1"/>
    <property type="molecule type" value="Genomic_DNA"/>
</dbReference>
<dbReference type="AlphaFoldDB" id="A0A7V8V2Q3"/>
<dbReference type="RefSeq" id="WP_207395315.1">
    <property type="nucleotide sequence ID" value="NZ_JABRWO010000002.1"/>
</dbReference>
<evidence type="ECO:0008006" key="3">
    <source>
        <dbReference type="Google" id="ProtNLM"/>
    </source>
</evidence>
<dbReference type="Gene3D" id="2.120.10.10">
    <property type="match status" value="1"/>
</dbReference>
<sequence>MLPSISRRHFLAGTCAATFAGTAWAQRDAQPLIQSIEHETIWENRDGKSINWFHPRACVVDRQSASPLILMTTQEITGSDFFGPVHWSATEDLGETWSTPELIPAFDLRPVPGHDGLKIGVCDVVPEYHPPTNTTLAVGHCVYYRGNHFSGGDQLARYPMYSVRDSDGNWSDRKKLVWDDPRGSFIYSNNCGQRVVLPDGDVLMSFTFGDQGKHRLVAGVRCGFDGENLVIKQVGDPLVNNVGRGLLEPSVAQHQGRYFITIRAEDNRGYVAVSDDGLKWSAKKAWSWDNGEPLTMSTTQQHWLTHSDGLFLVYTRKDKPNQSVFRWRAPLYVCQVDPESLQLIRETEQIALPLVGDGINDPKRVPRMGNFHVVNASLGESWVTVGEAGYMGSMKRGDTLMARLKWSQPNRLVAS</sequence>
<keyword evidence="2" id="KW-1185">Reference proteome</keyword>
<evidence type="ECO:0000313" key="2">
    <source>
        <dbReference type="Proteomes" id="UP000551616"/>
    </source>
</evidence>
<gene>
    <name evidence="1" type="ORF">HOV93_09860</name>
</gene>
<dbReference type="InterPro" id="IPR036278">
    <property type="entry name" value="Sialidase_sf"/>
</dbReference>
<comment type="caution">
    <text evidence="1">The sequence shown here is derived from an EMBL/GenBank/DDBJ whole genome shotgun (WGS) entry which is preliminary data.</text>
</comment>
<evidence type="ECO:0000313" key="1">
    <source>
        <dbReference type="EMBL" id="MBA2113833.1"/>
    </source>
</evidence>
<dbReference type="CDD" id="cd15482">
    <property type="entry name" value="Sialidase_non-viral"/>
    <property type="match status" value="1"/>
</dbReference>
<proteinExistence type="predicted"/>
<dbReference type="Proteomes" id="UP000551616">
    <property type="component" value="Unassembled WGS sequence"/>
</dbReference>
<name>A0A7V8V2Q3_9BACT</name>
<protein>
    <recommendedName>
        <fullName evidence="3">Sialidase</fullName>
    </recommendedName>
</protein>
<dbReference type="SUPFAM" id="SSF50939">
    <property type="entry name" value="Sialidases"/>
    <property type="match status" value="1"/>
</dbReference>
<accession>A0A7V8V2Q3</accession>
<organism evidence="1 2">
    <name type="scientific">Bremerella alba</name>
    <dbReference type="NCBI Taxonomy" id="980252"/>
    <lineage>
        <taxon>Bacteria</taxon>
        <taxon>Pseudomonadati</taxon>
        <taxon>Planctomycetota</taxon>
        <taxon>Planctomycetia</taxon>
        <taxon>Pirellulales</taxon>
        <taxon>Pirellulaceae</taxon>
        <taxon>Bremerella</taxon>
    </lineage>
</organism>
<reference evidence="1 2" key="1">
    <citation type="submission" date="2020-05" db="EMBL/GenBank/DDBJ databases">
        <title>Bremerella alba sp. nov., a novel planctomycete isolated from the surface of the macroalga Fucus spiralis.</title>
        <authorList>
            <person name="Godinho O."/>
            <person name="Botelho R."/>
            <person name="Albuquerque L."/>
            <person name="Wiegand S."/>
            <person name="Da Costa M.S."/>
            <person name="Lobo-Da-Cunha A."/>
            <person name="Jogler C."/>
            <person name="Lage O.M."/>
        </authorList>
    </citation>
    <scope>NUCLEOTIDE SEQUENCE [LARGE SCALE GENOMIC DNA]</scope>
    <source>
        <strain evidence="1 2">FF15</strain>
    </source>
</reference>